<evidence type="ECO:0008006" key="4">
    <source>
        <dbReference type="Google" id="ProtNLM"/>
    </source>
</evidence>
<dbReference type="EMBL" id="CAXKWB010018677">
    <property type="protein sequence ID" value="CAL4121140.1"/>
    <property type="molecule type" value="Genomic_DNA"/>
</dbReference>
<accession>A0AAV2R960</accession>
<evidence type="ECO:0000313" key="2">
    <source>
        <dbReference type="EMBL" id="CAL4121140.1"/>
    </source>
</evidence>
<dbReference type="Gene3D" id="1.25.10.10">
    <property type="entry name" value="Leucine-rich Repeat Variant"/>
    <property type="match status" value="1"/>
</dbReference>
<dbReference type="AlphaFoldDB" id="A0AAV2R960"/>
<feature type="region of interest" description="Disordered" evidence="1">
    <location>
        <begin position="1"/>
        <end position="96"/>
    </location>
</feature>
<feature type="non-terminal residue" evidence="2">
    <location>
        <position position="358"/>
    </location>
</feature>
<dbReference type="SUPFAM" id="SSF48371">
    <property type="entry name" value="ARM repeat"/>
    <property type="match status" value="1"/>
</dbReference>
<dbReference type="InterPro" id="IPR011989">
    <property type="entry name" value="ARM-like"/>
</dbReference>
<reference evidence="2 3" key="1">
    <citation type="submission" date="2024-05" db="EMBL/GenBank/DDBJ databases">
        <authorList>
            <person name="Wallberg A."/>
        </authorList>
    </citation>
    <scope>NUCLEOTIDE SEQUENCE [LARGE SCALE GENOMIC DNA]</scope>
</reference>
<feature type="compositionally biased region" description="Gly residues" evidence="1">
    <location>
        <begin position="1"/>
        <end position="16"/>
    </location>
</feature>
<name>A0AAV2R960_MEGNR</name>
<evidence type="ECO:0000256" key="1">
    <source>
        <dbReference type="SAM" id="MobiDB-lite"/>
    </source>
</evidence>
<gene>
    <name evidence="2" type="ORF">MNOR_LOCUS22311</name>
</gene>
<proteinExistence type="predicted"/>
<organism evidence="2 3">
    <name type="scientific">Meganyctiphanes norvegica</name>
    <name type="common">Northern krill</name>
    <name type="synonym">Thysanopoda norvegica</name>
    <dbReference type="NCBI Taxonomy" id="48144"/>
    <lineage>
        <taxon>Eukaryota</taxon>
        <taxon>Metazoa</taxon>
        <taxon>Ecdysozoa</taxon>
        <taxon>Arthropoda</taxon>
        <taxon>Crustacea</taxon>
        <taxon>Multicrustacea</taxon>
        <taxon>Malacostraca</taxon>
        <taxon>Eumalacostraca</taxon>
        <taxon>Eucarida</taxon>
        <taxon>Euphausiacea</taxon>
        <taxon>Euphausiidae</taxon>
        <taxon>Meganyctiphanes</taxon>
    </lineage>
</organism>
<feature type="compositionally biased region" description="Basic and acidic residues" evidence="1">
    <location>
        <begin position="56"/>
        <end position="96"/>
    </location>
</feature>
<dbReference type="InterPro" id="IPR016024">
    <property type="entry name" value="ARM-type_fold"/>
</dbReference>
<sequence length="358" mass="40660">MAGGIGDRGDLDSGGGRGHREHREHREYRGGSSRGSSRYRGSAVTSLRHPRYSSLSERRQDMGYDDDLRSESLGEKSDLLKHRQHKDMTRGFSEDSRISKQLRRLSREDDAERYLTQVQQLQESIMLSENIKYVRRNSDHILDSLYESLHAAPSPSCRWEITRCVGRVGHVMEADIKRFMDLTLERIETWRSPEMKVLVLRCILEVLQLDKPGTQISVVGVQVVKGLQGVLEVTETPEVMVATVDVLRCLHSSHSTLLQPYFQDVVDILVGWHIDHHQPVEVMKYVSMALVSFNQLWLSNVSIATTLLQQFVEDCEDYVEDIEREVAAGALGESASERSMDLNVCAKKVAAFINVFTT</sequence>
<keyword evidence="3" id="KW-1185">Reference proteome</keyword>
<comment type="caution">
    <text evidence="2">The sequence shown here is derived from an EMBL/GenBank/DDBJ whole genome shotgun (WGS) entry which is preliminary data.</text>
</comment>
<feature type="compositionally biased region" description="Low complexity" evidence="1">
    <location>
        <begin position="30"/>
        <end position="42"/>
    </location>
</feature>
<evidence type="ECO:0000313" key="3">
    <source>
        <dbReference type="Proteomes" id="UP001497623"/>
    </source>
</evidence>
<dbReference type="Proteomes" id="UP001497623">
    <property type="component" value="Unassembled WGS sequence"/>
</dbReference>
<protein>
    <recommendedName>
        <fullName evidence="4">TOG domain-containing protein</fullName>
    </recommendedName>
</protein>